<keyword evidence="1" id="KW-1133">Transmembrane helix</keyword>
<proteinExistence type="predicted"/>
<dbReference type="EMBL" id="MFJV01000001">
    <property type="protein sequence ID" value="OGG23990.1"/>
    <property type="molecule type" value="Genomic_DNA"/>
</dbReference>
<keyword evidence="1" id="KW-0472">Membrane</keyword>
<evidence type="ECO:0000256" key="1">
    <source>
        <dbReference type="SAM" id="Phobius"/>
    </source>
</evidence>
<dbReference type="InterPro" id="IPR013783">
    <property type="entry name" value="Ig-like_fold"/>
</dbReference>
<protein>
    <recommendedName>
        <fullName evidence="4">DUF1573 domain-containing protein</fullName>
    </recommendedName>
</protein>
<accession>A0A1F6AGV8</accession>
<dbReference type="AlphaFoldDB" id="A0A1F6AGV8"/>
<evidence type="ECO:0008006" key="4">
    <source>
        <dbReference type="Google" id="ProtNLM"/>
    </source>
</evidence>
<sequence length="165" mass="17499">MNADTKIIVGAVLASALIIVGAVFVLGKDTAPKREQLGEASMSIDKKEADLGDMKVTDEGSATFTVMNTSESILRIWGVATSCDCTFANVTIAGVKTGEFNMAMHMNSTLKNWMGEVPAGQAATLEVIYRPKVMPVSGPVSRQVNFSTNDPNNSQVEVSVKATVL</sequence>
<dbReference type="InterPro" id="IPR011467">
    <property type="entry name" value="DUF1573"/>
</dbReference>
<dbReference type="Proteomes" id="UP000178759">
    <property type="component" value="Unassembled WGS sequence"/>
</dbReference>
<dbReference type="Gene3D" id="2.60.40.10">
    <property type="entry name" value="Immunoglobulins"/>
    <property type="match status" value="1"/>
</dbReference>
<dbReference type="Pfam" id="PF07610">
    <property type="entry name" value="DUF1573"/>
    <property type="match status" value="1"/>
</dbReference>
<name>A0A1F6AGV8_9BACT</name>
<evidence type="ECO:0000313" key="2">
    <source>
        <dbReference type="EMBL" id="OGG23990.1"/>
    </source>
</evidence>
<evidence type="ECO:0000313" key="3">
    <source>
        <dbReference type="Proteomes" id="UP000178759"/>
    </source>
</evidence>
<gene>
    <name evidence="2" type="ORF">A3A79_02220</name>
</gene>
<organism evidence="2 3">
    <name type="scientific">Candidatus Gottesmanbacteria bacterium RIFCSPLOWO2_01_FULL_43_11b</name>
    <dbReference type="NCBI Taxonomy" id="1798392"/>
    <lineage>
        <taxon>Bacteria</taxon>
        <taxon>Candidatus Gottesmaniibacteriota</taxon>
    </lineage>
</organism>
<dbReference type="STRING" id="1798392.A3A79_02220"/>
<comment type="caution">
    <text evidence="2">The sequence shown here is derived from an EMBL/GenBank/DDBJ whole genome shotgun (WGS) entry which is preliminary data.</text>
</comment>
<feature type="transmembrane region" description="Helical" evidence="1">
    <location>
        <begin position="6"/>
        <end position="27"/>
    </location>
</feature>
<keyword evidence="1" id="KW-0812">Transmembrane</keyword>
<reference evidence="2 3" key="1">
    <citation type="journal article" date="2016" name="Nat. Commun.">
        <title>Thousands of microbial genomes shed light on interconnected biogeochemical processes in an aquifer system.</title>
        <authorList>
            <person name="Anantharaman K."/>
            <person name="Brown C.T."/>
            <person name="Hug L.A."/>
            <person name="Sharon I."/>
            <person name="Castelle C.J."/>
            <person name="Probst A.J."/>
            <person name="Thomas B.C."/>
            <person name="Singh A."/>
            <person name="Wilkins M.J."/>
            <person name="Karaoz U."/>
            <person name="Brodie E.L."/>
            <person name="Williams K.H."/>
            <person name="Hubbard S.S."/>
            <person name="Banfield J.F."/>
        </authorList>
    </citation>
    <scope>NUCLEOTIDE SEQUENCE [LARGE SCALE GENOMIC DNA]</scope>
</reference>